<evidence type="ECO:0000313" key="13">
    <source>
        <dbReference type="Proteomes" id="UP000243378"/>
    </source>
</evidence>
<dbReference type="Pfam" id="PF04290">
    <property type="entry name" value="DctQ"/>
    <property type="match status" value="1"/>
</dbReference>
<dbReference type="EMBL" id="FNBM01000005">
    <property type="protein sequence ID" value="SDF82247.1"/>
    <property type="molecule type" value="Genomic_DNA"/>
</dbReference>
<keyword evidence="6 9" id="KW-1133">Transmembrane helix</keyword>
<evidence type="ECO:0000256" key="4">
    <source>
        <dbReference type="ARBA" id="ARBA00022519"/>
    </source>
</evidence>
<keyword evidence="7 9" id="KW-0472">Membrane</keyword>
<dbReference type="InterPro" id="IPR055348">
    <property type="entry name" value="DctQ"/>
</dbReference>
<dbReference type="Proteomes" id="UP000243378">
    <property type="component" value="Unassembled WGS sequence"/>
</dbReference>
<name>A0A1G7P7X0_9GAMM</name>
<keyword evidence="5 9" id="KW-0812">Transmembrane</keyword>
<comment type="function">
    <text evidence="9">Part of the tripartite ATP-independent periplasmic (TRAP) transport system.</text>
</comment>
<evidence type="ECO:0000256" key="8">
    <source>
        <dbReference type="ARBA" id="ARBA00038436"/>
    </source>
</evidence>
<feature type="transmembrane region" description="Helical" evidence="9">
    <location>
        <begin position="47"/>
        <end position="65"/>
    </location>
</feature>
<comment type="subunit">
    <text evidence="9">The complex comprises the extracytoplasmic solute receptor protein and the two transmembrane proteins.</text>
</comment>
<dbReference type="GO" id="GO:0015740">
    <property type="term" value="P:C4-dicarboxylate transport"/>
    <property type="evidence" value="ECO:0007669"/>
    <property type="project" value="TreeGrafter"/>
</dbReference>
<organism evidence="12 13">
    <name type="scientific">Phytopseudomonas seleniipraecipitans</name>
    <dbReference type="NCBI Taxonomy" id="640205"/>
    <lineage>
        <taxon>Bacteria</taxon>
        <taxon>Pseudomonadati</taxon>
        <taxon>Pseudomonadota</taxon>
        <taxon>Gammaproteobacteria</taxon>
        <taxon>Pseudomonadales</taxon>
        <taxon>Pseudomonadaceae</taxon>
        <taxon>Phytopseudomonas</taxon>
    </lineage>
</organism>
<evidence type="ECO:0000256" key="5">
    <source>
        <dbReference type="ARBA" id="ARBA00022692"/>
    </source>
</evidence>
<dbReference type="AlphaFoldDB" id="A0A1G7P7X0"/>
<dbReference type="PANTHER" id="PTHR35011">
    <property type="entry name" value="2,3-DIKETO-L-GULONATE TRAP TRANSPORTER SMALL PERMEASE PROTEIN YIAM"/>
    <property type="match status" value="1"/>
</dbReference>
<evidence type="ECO:0000256" key="6">
    <source>
        <dbReference type="ARBA" id="ARBA00022989"/>
    </source>
</evidence>
<feature type="transmembrane region" description="Helical" evidence="9">
    <location>
        <begin position="7"/>
        <end position="35"/>
    </location>
</feature>
<evidence type="ECO:0000256" key="10">
    <source>
        <dbReference type="SAM" id="MobiDB-lite"/>
    </source>
</evidence>
<dbReference type="GO" id="GO:0005886">
    <property type="term" value="C:plasma membrane"/>
    <property type="evidence" value="ECO:0007669"/>
    <property type="project" value="UniProtKB-SubCell"/>
</dbReference>
<feature type="transmembrane region" description="Helical" evidence="9">
    <location>
        <begin position="86"/>
        <end position="107"/>
    </location>
</feature>
<evidence type="ECO:0000256" key="9">
    <source>
        <dbReference type="RuleBase" id="RU369079"/>
    </source>
</evidence>
<evidence type="ECO:0000256" key="1">
    <source>
        <dbReference type="ARBA" id="ARBA00004429"/>
    </source>
</evidence>
<keyword evidence="4 9" id="KW-0997">Cell inner membrane</keyword>
<evidence type="ECO:0000256" key="3">
    <source>
        <dbReference type="ARBA" id="ARBA00022475"/>
    </source>
</evidence>
<dbReference type="RefSeq" id="WP_092368281.1">
    <property type="nucleotide sequence ID" value="NZ_FNBM01000005.1"/>
</dbReference>
<comment type="subcellular location">
    <subcellularLocation>
        <location evidence="1 9">Cell inner membrane</location>
        <topology evidence="1 9">Multi-pass membrane protein</topology>
    </subcellularLocation>
</comment>
<feature type="compositionally biased region" description="Polar residues" evidence="10">
    <location>
        <begin position="170"/>
        <end position="179"/>
    </location>
</feature>
<evidence type="ECO:0000259" key="11">
    <source>
        <dbReference type="Pfam" id="PF04290"/>
    </source>
</evidence>
<comment type="similarity">
    <text evidence="8 9">Belongs to the TRAP transporter small permease family.</text>
</comment>
<dbReference type="PANTHER" id="PTHR35011:SF2">
    <property type="entry name" value="2,3-DIKETO-L-GULONATE TRAP TRANSPORTER SMALL PERMEASE PROTEIN YIAM"/>
    <property type="match status" value="1"/>
</dbReference>
<dbReference type="GO" id="GO:0022857">
    <property type="term" value="F:transmembrane transporter activity"/>
    <property type="evidence" value="ECO:0007669"/>
    <property type="project" value="UniProtKB-UniRule"/>
</dbReference>
<protein>
    <recommendedName>
        <fullName evidence="9">TRAP transporter small permease protein</fullName>
    </recommendedName>
</protein>
<evidence type="ECO:0000256" key="7">
    <source>
        <dbReference type="ARBA" id="ARBA00023136"/>
    </source>
</evidence>
<accession>A0A1G7P7X0</accession>
<gene>
    <name evidence="12" type="ORF">SAMN05216381_2443</name>
</gene>
<feature type="region of interest" description="Disordered" evidence="10">
    <location>
        <begin position="156"/>
        <end position="179"/>
    </location>
</feature>
<dbReference type="InterPro" id="IPR007387">
    <property type="entry name" value="TRAP_DctQ"/>
</dbReference>
<sequence>MKNVLTIYFAALKVLIVSSLVCITLLIFLNVVLRYGFNSGLFFSEEISRLAFVWLVFAGAQLMLHENGHIGVDMLTSRVSPVVAKYLLVITQLLMLYVTWLFLLGSWKQTLINLHVGAPSTGVSMALFYGAGLVFSVLSALLIATQLIDNLRKPAGSYRPQRSDEEAHVLSSTETGVLK</sequence>
<feature type="transmembrane region" description="Helical" evidence="9">
    <location>
        <begin position="127"/>
        <end position="148"/>
    </location>
</feature>
<dbReference type="STRING" id="640205.SAMN05216381_2443"/>
<reference evidence="12 13" key="1">
    <citation type="submission" date="2016-10" db="EMBL/GenBank/DDBJ databases">
        <authorList>
            <person name="de Groot N.N."/>
        </authorList>
    </citation>
    <scope>NUCLEOTIDE SEQUENCE [LARGE SCALE GENOMIC DNA]</scope>
    <source>
        <strain evidence="12 13">LMG 25475</strain>
    </source>
</reference>
<evidence type="ECO:0000256" key="2">
    <source>
        <dbReference type="ARBA" id="ARBA00022448"/>
    </source>
</evidence>
<dbReference type="OrthoDB" id="9791324at2"/>
<keyword evidence="2 9" id="KW-0813">Transport</keyword>
<feature type="domain" description="Tripartite ATP-independent periplasmic transporters DctQ component" evidence="11">
    <location>
        <begin position="23"/>
        <end position="152"/>
    </location>
</feature>
<keyword evidence="3" id="KW-1003">Cell membrane</keyword>
<proteinExistence type="inferred from homology"/>
<evidence type="ECO:0000313" key="12">
    <source>
        <dbReference type="EMBL" id="SDF82247.1"/>
    </source>
</evidence>